<evidence type="ECO:0000313" key="9">
    <source>
        <dbReference type="EMBL" id="KAJ5732577.1"/>
    </source>
</evidence>
<keyword evidence="7" id="KW-0256">Endoplasmic reticulum</keyword>
<evidence type="ECO:0000256" key="5">
    <source>
        <dbReference type="ARBA" id="ARBA00032061"/>
    </source>
</evidence>
<reference evidence="9" key="2">
    <citation type="submission" date="2023-01" db="EMBL/GenBank/DDBJ databases">
        <authorList>
            <person name="Petersen C."/>
        </authorList>
    </citation>
    <scope>NUCLEOTIDE SEQUENCE</scope>
    <source>
        <strain evidence="9">IBT 17514</strain>
    </source>
</reference>
<proteinExistence type="inferred from homology"/>
<dbReference type="GO" id="GO:0004577">
    <property type="term" value="F:N-acetylglucosaminyldiphosphodolichol N-acetylglucosaminyltransferase activity"/>
    <property type="evidence" value="ECO:0007669"/>
    <property type="project" value="UniProtKB-EC"/>
</dbReference>
<name>A0AAD6MY20_9EURO</name>
<accession>A0AAD6MY20</accession>
<comment type="function">
    <text evidence="4 7">Involved in protein N-glycosylation. Essential for the second step of the dolichol-linked oligosaccharide pathway.</text>
</comment>
<evidence type="ECO:0000256" key="4">
    <source>
        <dbReference type="ARBA" id="ARBA00024804"/>
    </source>
</evidence>
<keyword evidence="7" id="KW-0808">Transferase</keyword>
<dbReference type="AlphaFoldDB" id="A0AAD6MY20"/>
<dbReference type="EC" id="2.4.1.141" evidence="2 7"/>
<evidence type="ECO:0000256" key="2">
    <source>
        <dbReference type="ARBA" id="ARBA00012614"/>
    </source>
</evidence>
<dbReference type="GO" id="GO:0006488">
    <property type="term" value="P:dolichol-linked oligosaccharide biosynthetic process"/>
    <property type="evidence" value="ECO:0007669"/>
    <property type="project" value="TreeGrafter"/>
</dbReference>
<dbReference type="EMBL" id="JAQJAN010000004">
    <property type="protein sequence ID" value="KAJ5732577.1"/>
    <property type="molecule type" value="Genomic_DNA"/>
</dbReference>
<dbReference type="GO" id="GO:0043541">
    <property type="term" value="C:UDP-N-acetylglucosamine transferase complex"/>
    <property type="evidence" value="ECO:0007669"/>
    <property type="project" value="TreeGrafter"/>
</dbReference>
<protein>
    <recommendedName>
        <fullName evidence="3 7">UDP-N-acetylglucosamine transferase subunit ALG13</fullName>
        <ecNumber evidence="2 7">2.4.1.141</ecNumber>
    </recommendedName>
    <alternativeName>
        <fullName evidence="5 7">Asparagine-linked glycosylation protein 13</fullName>
    </alternativeName>
</protein>
<comment type="subunit">
    <text evidence="1 7">Heterodimer with ALG14 to form a functional enzyme.</text>
</comment>
<feature type="domain" description="Glycosyl transferase family 28 C-terminal" evidence="8">
    <location>
        <begin position="26"/>
        <end position="166"/>
    </location>
</feature>
<comment type="similarity">
    <text evidence="7">Belongs to the glycosyltransferase 28 family.</text>
</comment>
<keyword evidence="7" id="KW-0328">Glycosyltransferase</keyword>
<dbReference type="Proteomes" id="UP001215712">
    <property type="component" value="Unassembled WGS sequence"/>
</dbReference>
<evidence type="ECO:0000313" key="10">
    <source>
        <dbReference type="Proteomes" id="UP001215712"/>
    </source>
</evidence>
<gene>
    <name evidence="7" type="primary">ALG13</name>
    <name evidence="9" type="ORF">N7493_004058</name>
</gene>
<dbReference type="InterPro" id="IPR007235">
    <property type="entry name" value="Glyco_trans_28_C"/>
</dbReference>
<evidence type="ECO:0000256" key="1">
    <source>
        <dbReference type="ARBA" id="ARBA00011198"/>
    </source>
</evidence>
<sequence>MSGHSASRGGSAEPRAATPPTMMKLCLVTVGATAAFNTLISEVMDEPFFAKLRQTGFTHLIVQYGEDGKDTFHGFLEKHPEGDPALHGIGVGGFSLTADMHPYFMMAKNRTARNQELGLVICHSGTGTILEAIRHGLPMVVVPNPNLADNHQEDLARKVDELKWGIMGTIGNILEAIDKAEELRNEEPAVEEESVDSMNLAMEDELSFVD</sequence>
<comment type="catalytic activity">
    <reaction evidence="6">
        <text>an N-acetyl-alpha-D-glucosaminyl-diphospho-di-trans,poly-cis-dolichol + UDP-N-acetyl-alpha-D-glucosamine = an N,N'-diacetylchitobiosyl-diphospho-di-trans,poly-cis-dolichol + UDP + H(+)</text>
        <dbReference type="Rhea" id="RHEA:23380"/>
        <dbReference type="Rhea" id="RHEA-COMP:19507"/>
        <dbReference type="Rhea" id="RHEA-COMP:19510"/>
        <dbReference type="ChEBI" id="CHEBI:15378"/>
        <dbReference type="ChEBI" id="CHEBI:57269"/>
        <dbReference type="ChEBI" id="CHEBI:57705"/>
        <dbReference type="ChEBI" id="CHEBI:58223"/>
        <dbReference type="ChEBI" id="CHEBI:58427"/>
        <dbReference type="EC" id="2.4.1.141"/>
    </reaction>
</comment>
<evidence type="ECO:0000256" key="6">
    <source>
        <dbReference type="ARBA" id="ARBA00048184"/>
    </source>
</evidence>
<dbReference type="InterPro" id="IPR052474">
    <property type="entry name" value="UDP-GlcNAc_transferase"/>
</dbReference>
<comment type="caution">
    <text evidence="9">The sequence shown here is derived from an EMBL/GenBank/DDBJ whole genome shotgun (WGS) entry which is preliminary data.</text>
</comment>
<comment type="subcellular location">
    <subcellularLocation>
        <location evidence="7">Endoplasmic reticulum</location>
    </subcellularLocation>
</comment>
<evidence type="ECO:0000256" key="3">
    <source>
        <dbReference type="ARBA" id="ARBA00017468"/>
    </source>
</evidence>
<dbReference type="PANTHER" id="PTHR47043:SF1">
    <property type="entry name" value="UDP-N-ACETYLGLUCOSAMINE TRANSFERASE SUBUNIT ALG13"/>
    <property type="match status" value="1"/>
</dbReference>
<evidence type="ECO:0000259" key="8">
    <source>
        <dbReference type="Pfam" id="PF04101"/>
    </source>
</evidence>
<reference evidence="9" key="1">
    <citation type="journal article" date="2023" name="IMA Fungus">
        <title>Comparative genomic study of the Penicillium genus elucidates a diverse pangenome and 15 lateral gene transfer events.</title>
        <authorList>
            <person name="Petersen C."/>
            <person name="Sorensen T."/>
            <person name="Nielsen M.R."/>
            <person name="Sondergaard T.E."/>
            <person name="Sorensen J.L."/>
            <person name="Fitzpatrick D.A."/>
            <person name="Frisvad J.C."/>
            <person name="Nielsen K.L."/>
        </authorList>
    </citation>
    <scope>NUCLEOTIDE SEQUENCE</scope>
    <source>
        <strain evidence="9">IBT 17514</strain>
    </source>
</reference>
<dbReference type="SUPFAM" id="SSF53756">
    <property type="entry name" value="UDP-Glycosyltransferase/glycogen phosphorylase"/>
    <property type="match status" value="1"/>
</dbReference>
<dbReference type="Gene3D" id="3.40.50.2000">
    <property type="entry name" value="Glycogen Phosphorylase B"/>
    <property type="match status" value="1"/>
</dbReference>
<keyword evidence="10" id="KW-1185">Reference proteome</keyword>
<organism evidence="9 10">
    <name type="scientific">Penicillium malachiteum</name>
    <dbReference type="NCBI Taxonomy" id="1324776"/>
    <lineage>
        <taxon>Eukaryota</taxon>
        <taxon>Fungi</taxon>
        <taxon>Dikarya</taxon>
        <taxon>Ascomycota</taxon>
        <taxon>Pezizomycotina</taxon>
        <taxon>Eurotiomycetes</taxon>
        <taxon>Eurotiomycetidae</taxon>
        <taxon>Eurotiales</taxon>
        <taxon>Aspergillaceae</taxon>
        <taxon>Penicillium</taxon>
    </lineage>
</organism>
<dbReference type="Pfam" id="PF04101">
    <property type="entry name" value="Glyco_tran_28_C"/>
    <property type="match status" value="1"/>
</dbReference>
<evidence type="ECO:0000256" key="7">
    <source>
        <dbReference type="RuleBase" id="RU362128"/>
    </source>
</evidence>
<dbReference type="PANTHER" id="PTHR47043">
    <property type="entry name" value="UDP-N-ACETYLGLUCOSAMINE TRANSFERASE SUBUNIT ALG13"/>
    <property type="match status" value="1"/>
</dbReference>